<dbReference type="RefSeq" id="WP_060469666.1">
    <property type="nucleotide sequence ID" value="NZ_AP025515.1"/>
</dbReference>
<dbReference type="AlphaFoldDB" id="A0A109D5D7"/>
<accession>A0A109D5D7</accession>
<proteinExistence type="predicted"/>
<keyword evidence="3" id="KW-1185">Reference proteome</keyword>
<reference evidence="2 3" key="1">
    <citation type="submission" date="2015-11" db="EMBL/GenBank/DDBJ databases">
        <title>Draft WGS of Vibrio toranzoniae.</title>
        <authorList>
            <person name="Lasa A."/>
            <person name="Romalde J.L."/>
        </authorList>
    </citation>
    <scope>NUCLEOTIDE SEQUENCE [LARGE SCALE GENOMIC DNA]</scope>
    <source>
        <strain evidence="2 3">Vb 10.8</strain>
    </source>
</reference>
<dbReference type="Proteomes" id="UP000057389">
    <property type="component" value="Unassembled WGS sequence"/>
</dbReference>
<comment type="caution">
    <text evidence="2">The sequence shown here is derived from an EMBL/GenBank/DDBJ whole genome shotgun (WGS) entry which is preliminary data.</text>
</comment>
<gene>
    <name evidence="2" type="ORF">APQ14_18810</name>
</gene>
<sequence length="352" mass="39752">MIKKSLATAVALFISTSALISTSAMAANSVQQTVDAPAQNINQVLEMTDTQTRIQQLSYMAQDQNQSIENRTGALQELASYPSQNALVAVARSLKDQDPEVREASVIGSEPYQLEHRWALVSPLLKDSDTMVRHTATSNLIRDFNALDDQQKAQIEPPVKELISFLETQESEKYQLLFADVLRWHNEWDKAETVYLDLSKMHKKEPQVWLSYADNFRAQKKDQQAVDVLDRGLKHVPDNAALHYSKSLTLVRLEDKNAAANEIEVAAKLAQDNSYYWYLNGVLQEELDIDKSTKSFEKAYLISGSPEQLYAVCDIYVRYGNEKTDECLVELSKVAPSYVIDQLKEKRVAPSS</sequence>
<dbReference type="EMBL" id="LMXU01000042">
    <property type="protein sequence ID" value="KWT99046.1"/>
    <property type="molecule type" value="Genomic_DNA"/>
</dbReference>
<evidence type="ECO:0000313" key="3">
    <source>
        <dbReference type="Proteomes" id="UP000057389"/>
    </source>
</evidence>
<dbReference type="SUPFAM" id="SSF48371">
    <property type="entry name" value="ARM repeat"/>
    <property type="match status" value="1"/>
</dbReference>
<name>A0A109D5D7_9VIBR</name>
<dbReference type="Gene3D" id="1.25.40.10">
    <property type="entry name" value="Tetratricopeptide repeat domain"/>
    <property type="match status" value="1"/>
</dbReference>
<dbReference type="GeneID" id="300180180"/>
<dbReference type="InterPro" id="IPR016024">
    <property type="entry name" value="ARM-type_fold"/>
</dbReference>
<feature type="signal peptide" evidence="1">
    <location>
        <begin position="1"/>
        <end position="26"/>
    </location>
</feature>
<organism evidence="2 3">
    <name type="scientific">Vibrio toranzoniae</name>
    <dbReference type="NCBI Taxonomy" id="1194427"/>
    <lineage>
        <taxon>Bacteria</taxon>
        <taxon>Pseudomonadati</taxon>
        <taxon>Pseudomonadota</taxon>
        <taxon>Gammaproteobacteria</taxon>
        <taxon>Vibrionales</taxon>
        <taxon>Vibrionaceae</taxon>
        <taxon>Vibrio</taxon>
    </lineage>
</organism>
<dbReference type="InterPro" id="IPR011990">
    <property type="entry name" value="TPR-like_helical_dom_sf"/>
</dbReference>
<evidence type="ECO:0000313" key="2">
    <source>
        <dbReference type="EMBL" id="KWT99046.1"/>
    </source>
</evidence>
<dbReference type="InterPro" id="IPR011989">
    <property type="entry name" value="ARM-like"/>
</dbReference>
<dbReference type="SUPFAM" id="SSF48452">
    <property type="entry name" value="TPR-like"/>
    <property type="match status" value="1"/>
</dbReference>
<keyword evidence="1" id="KW-0732">Signal</keyword>
<evidence type="ECO:0000256" key="1">
    <source>
        <dbReference type="SAM" id="SignalP"/>
    </source>
</evidence>
<protein>
    <submittedName>
        <fullName evidence="2">Uncharacterized protein</fullName>
    </submittedName>
</protein>
<dbReference type="Gene3D" id="1.25.10.10">
    <property type="entry name" value="Leucine-rich Repeat Variant"/>
    <property type="match status" value="1"/>
</dbReference>
<dbReference type="OrthoDB" id="6396839at2"/>
<feature type="chain" id="PRO_5007133759" evidence="1">
    <location>
        <begin position="27"/>
        <end position="352"/>
    </location>
</feature>